<evidence type="ECO:0000256" key="3">
    <source>
        <dbReference type="ARBA" id="ARBA00022912"/>
    </source>
</evidence>
<dbReference type="AlphaFoldDB" id="V4ASQ6"/>
<feature type="domain" description="Tyrosine-protein phosphatase" evidence="5">
    <location>
        <begin position="1"/>
        <end position="235"/>
    </location>
</feature>
<dbReference type="PROSITE" id="PS00383">
    <property type="entry name" value="TYR_PHOSPHATASE_1"/>
    <property type="match status" value="1"/>
</dbReference>
<dbReference type="SMART" id="SM00194">
    <property type="entry name" value="PTPc"/>
    <property type="match status" value="1"/>
</dbReference>
<keyword evidence="2" id="KW-0378">Hydrolase</keyword>
<feature type="non-terminal residue" evidence="7">
    <location>
        <position position="1"/>
    </location>
</feature>
<dbReference type="SMART" id="SM00404">
    <property type="entry name" value="PTPc_motif"/>
    <property type="match status" value="1"/>
</dbReference>
<dbReference type="Proteomes" id="UP000030746">
    <property type="component" value="Unassembled WGS sequence"/>
</dbReference>
<dbReference type="InterPro" id="IPR016130">
    <property type="entry name" value="Tyr_Pase_AS"/>
</dbReference>
<evidence type="ECO:0000259" key="6">
    <source>
        <dbReference type="PROSITE" id="PS50056"/>
    </source>
</evidence>
<dbReference type="EMBL" id="KB200766">
    <property type="protein sequence ID" value="ESP00313.1"/>
    <property type="molecule type" value="Genomic_DNA"/>
</dbReference>
<name>V4ASQ6_LOTGI</name>
<dbReference type="InterPro" id="IPR029021">
    <property type="entry name" value="Prot-tyrosine_phosphatase-like"/>
</dbReference>
<keyword evidence="3" id="KW-0904">Protein phosphatase</keyword>
<evidence type="ECO:0000313" key="7">
    <source>
        <dbReference type="EMBL" id="ESP00313.1"/>
    </source>
</evidence>
<dbReference type="InterPro" id="IPR003595">
    <property type="entry name" value="Tyr_Pase_cat"/>
</dbReference>
<dbReference type="OMA" id="REQRAYM"/>
<organism evidence="7 8">
    <name type="scientific">Lottia gigantea</name>
    <name type="common">Giant owl limpet</name>
    <dbReference type="NCBI Taxonomy" id="225164"/>
    <lineage>
        <taxon>Eukaryota</taxon>
        <taxon>Metazoa</taxon>
        <taxon>Spiralia</taxon>
        <taxon>Lophotrochozoa</taxon>
        <taxon>Mollusca</taxon>
        <taxon>Gastropoda</taxon>
        <taxon>Patellogastropoda</taxon>
        <taxon>Lottioidea</taxon>
        <taxon>Lottiidae</taxon>
        <taxon>Lottia</taxon>
    </lineage>
</organism>
<keyword evidence="8" id="KW-1185">Reference proteome</keyword>
<feature type="domain" description="Tyrosine specific protein phosphatases" evidence="6">
    <location>
        <begin position="154"/>
        <end position="232"/>
    </location>
</feature>
<dbReference type="GO" id="GO:0004726">
    <property type="term" value="F:non-membrane spanning protein tyrosine phosphatase activity"/>
    <property type="evidence" value="ECO:0007669"/>
    <property type="project" value="InterPro"/>
</dbReference>
<dbReference type="CTD" id="20234377"/>
<dbReference type="GeneID" id="20234377"/>
<dbReference type="RefSeq" id="XP_009048993.1">
    <property type="nucleotide sequence ID" value="XM_009050745.1"/>
</dbReference>
<evidence type="ECO:0000313" key="8">
    <source>
        <dbReference type="Proteomes" id="UP000030746"/>
    </source>
</evidence>
<dbReference type="InterPro" id="IPR047170">
    <property type="entry name" value="PTN12/18/22"/>
</dbReference>
<dbReference type="PANTHER" id="PTHR45983">
    <property type="entry name" value="TYROSINE PHOSPHATSE N18, PUTATIVE-RELATED"/>
    <property type="match status" value="1"/>
</dbReference>
<evidence type="ECO:0000259" key="5">
    <source>
        <dbReference type="PROSITE" id="PS50055"/>
    </source>
</evidence>
<dbReference type="STRING" id="225164.V4ASQ6"/>
<dbReference type="Gene3D" id="3.90.190.10">
    <property type="entry name" value="Protein tyrosine phosphatase superfamily"/>
    <property type="match status" value="1"/>
</dbReference>
<dbReference type="Pfam" id="PF00102">
    <property type="entry name" value="Y_phosphatase"/>
    <property type="match status" value="1"/>
</dbReference>
<sequence>GKKPVNIKKNRYKDILPFDESRVILDGKEKGEEFINASYIKGPNGEKNYIASQGPLPHTVNDFIRMLWELKIEIVFMSCRLEEGEPKKKKCEKYWTDSGESKEFGKITVTTVSYEFTNREVLMRRIHLSCDGSHHRVTQFHYIGWPDHGIPDHPSLLNIMINHMRVERKRHDIPLVVHCSAGCGRTGTICAIDYAWTLLNEGKIGKDFSLYDIILKMREQRQSMVQTPVSFGTIF</sequence>
<dbReference type="InterPro" id="IPR000387">
    <property type="entry name" value="Tyr_Pase_dom"/>
</dbReference>
<dbReference type="PROSITE" id="PS50055">
    <property type="entry name" value="TYR_PHOSPHATASE_PTP"/>
    <property type="match status" value="1"/>
</dbReference>
<reference evidence="7 8" key="1">
    <citation type="journal article" date="2013" name="Nature">
        <title>Insights into bilaterian evolution from three spiralian genomes.</title>
        <authorList>
            <person name="Simakov O."/>
            <person name="Marletaz F."/>
            <person name="Cho S.J."/>
            <person name="Edsinger-Gonzales E."/>
            <person name="Havlak P."/>
            <person name="Hellsten U."/>
            <person name="Kuo D.H."/>
            <person name="Larsson T."/>
            <person name="Lv J."/>
            <person name="Arendt D."/>
            <person name="Savage R."/>
            <person name="Osoegawa K."/>
            <person name="de Jong P."/>
            <person name="Grimwood J."/>
            <person name="Chapman J.A."/>
            <person name="Shapiro H."/>
            <person name="Aerts A."/>
            <person name="Otillar R.P."/>
            <person name="Terry A.Y."/>
            <person name="Boore J.L."/>
            <person name="Grigoriev I.V."/>
            <person name="Lindberg D.R."/>
            <person name="Seaver E.C."/>
            <person name="Weisblat D.A."/>
            <person name="Putnam N.H."/>
            <person name="Rokhsar D.S."/>
        </authorList>
    </citation>
    <scope>NUCLEOTIDE SEQUENCE [LARGE SCALE GENOMIC DNA]</scope>
</reference>
<proteinExistence type="inferred from homology"/>
<dbReference type="GO" id="GO:0005634">
    <property type="term" value="C:nucleus"/>
    <property type="evidence" value="ECO:0007669"/>
    <property type="project" value="TreeGrafter"/>
</dbReference>
<dbReference type="PRINTS" id="PR00700">
    <property type="entry name" value="PRTYPHPHTASE"/>
</dbReference>
<dbReference type="GO" id="GO:0005737">
    <property type="term" value="C:cytoplasm"/>
    <property type="evidence" value="ECO:0007669"/>
    <property type="project" value="TreeGrafter"/>
</dbReference>
<gene>
    <name evidence="7" type="ORF">LOTGIDRAFT_140954</name>
</gene>
<dbReference type="SUPFAM" id="SSF52799">
    <property type="entry name" value="(Phosphotyrosine protein) phosphatases II"/>
    <property type="match status" value="1"/>
</dbReference>
<dbReference type="HOGENOM" id="CLU_001645_9_1_1"/>
<comment type="similarity">
    <text evidence="4">Belongs to the protein-tyrosine phosphatase family. Non-receptor class 4 subfamily.</text>
</comment>
<evidence type="ECO:0000256" key="2">
    <source>
        <dbReference type="ARBA" id="ARBA00022801"/>
    </source>
</evidence>
<dbReference type="OrthoDB" id="10253954at2759"/>
<dbReference type="PANTHER" id="PTHR45983:SF2">
    <property type="entry name" value="PROTEIN-TYROSINE-PHOSPHATASE"/>
    <property type="match status" value="1"/>
</dbReference>
<protein>
    <recommendedName>
        <fullName evidence="1">protein-tyrosine-phosphatase</fullName>
        <ecNumber evidence="1">3.1.3.48</ecNumber>
    </recommendedName>
</protein>
<evidence type="ECO:0000256" key="1">
    <source>
        <dbReference type="ARBA" id="ARBA00013064"/>
    </source>
</evidence>
<dbReference type="KEGG" id="lgi:LOTGIDRAFT_140954"/>
<dbReference type="EC" id="3.1.3.48" evidence="1"/>
<evidence type="ECO:0000256" key="4">
    <source>
        <dbReference type="ARBA" id="ARBA00034734"/>
    </source>
</evidence>
<dbReference type="PROSITE" id="PS50056">
    <property type="entry name" value="TYR_PHOSPHATASE_2"/>
    <property type="match status" value="1"/>
</dbReference>
<dbReference type="InterPro" id="IPR000242">
    <property type="entry name" value="PTP_cat"/>
</dbReference>
<accession>V4ASQ6</accession>